<evidence type="ECO:0000313" key="9">
    <source>
        <dbReference type="Proteomes" id="UP000319731"/>
    </source>
</evidence>
<evidence type="ECO:0000256" key="7">
    <source>
        <dbReference type="SAM" id="SignalP"/>
    </source>
</evidence>
<organism evidence="8 9">
    <name type="scientific">Synchytrium microbalum</name>
    <dbReference type="NCBI Taxonomy" id="1806994"/>
    <lineage>
        <taxon>Eukaryota</taxon>
        <taxon>Fungi</taxon>
        <taxon>Fungi incertae sedis</taxon>
        <taxon>Chytridiomycota</taxon>
        <taxon>Chytridiomycota incertae sedis</taxon>
        <taxon>Chytridiomycetes</taxon>
        <taxon>Synchytriales</taxon>
        <taxon>Synchytriaceae</taxon>
        <taxon>Synchytrium</taxon>
    </lineage>
</organism>
<dbReference type="InterPro" id="IPR012879">
    <property type="entry name" value="CCDC47"/>
</dbReference>
<evidence type="ECO:0000256" key="1">
    <source>
        <dbReference type="ARBA" id="ARBA00004167"/>
    </source>
</evidence>
<dbReference type="GO" id="GO:0005783">
    <property type="term" value="C:endoplasmic reticulum"/>
    <property type="evidence" value="ECO:0007669"/>
    <property type="project" value="InterPro"/>
</dbReference>
<evidence type="ECO:0000256" key="4">
    <source>
        <dbReference type="ARBA" id="ARBA00023136"/>
    </source>
</evidence>
<keyword evidence="4 6" id="KW-0472">Membrane</keyword>
<dbReference type="Proteomes" id="UP000319731">
    <property type="component" value="Unassembled WGS sequence"/>
</dbReference>
<dbReference type="PANTHER" id="PTHR12883">
    <property type="entry name" value="ADIPOCYTE-SPECIFIC PROTEIN 4-RELATED"/>
    <property type="match status" value="1"/>
</dbReference>
<gene>
    <name evidence="8" type="ORF">SmJEL517_g01955</name>
</gene>
<evidence type="ECO:0008006" key="10">
    <source>
        <dbReference type="Google" id="ProtNLM"/>
    </source>
</evidence>
<dbReference type="GO" id="GO:0016020">
    <property type="term" value="C:membrane"/>
    <property type="evidence" value="ECO:0007669"/>
    <property type="project" value="UniProtKB-SubCell"/>
</dbReference>
<comment type="subcellular location">
    <subcellularLocation>
        <location evidence="1">Membrane</location>
        <topology evidence="1">Single-pass membrane protein</topology>
    </subcellularLocation>
</comment>
<dbReference type="AlphaFoldDB" id="A0A507C991"/>
<dbReference type="GeneID" id="42003180"/>
<dbReference type="GO" id="GO:0032469">
    <property type="term" value="P:endoplasmic reticulum calcium ion homeostasis"/>
    <property type="evidence" value="ECO:0007669"/>
    <property type="project" value="InterPro"/>
</dbReference>
<dbReference type="EMBL" id="QEAO01000007">
    <property type="protein sequence ID" value="TPX35739.1"/>
    <property type="molecule type" value="Genomic_DNA"/>
</dbReference>
<feature type="transmembrane region" description="Helical" evidence="6">
    <location>
        <begin position="67"/>
        <end position="84"/>
    </location>
</feature>
<feature type="chain" id="PRO_5021489389" description="DUF1682-domain-containing protein" evidence="7">
    <location>
        <begin position="23"/>
        <end position="422"/>
    </location>
</feature>
<accession>A0A507C991</accession>
<keyword evidence="2 6" id="KW-0812">Transmembrane</keyword>
<keyword evidence="7" id="KW-0732">Signal</keyword>
<reference evidence="8 9" key="1">
    <citation type="journal article" date="2019" name="Sci. Rep.">
        <title>Comparative genomics of chytrid fungi reveal insights into the obligate biotrophic and pathogenic lifestyle of Synchytrium endobioticum.</title>
        <authorList>
            <person name="van de Vossenberg B.T.L.H."/>
            <person name="Warris S."/>
            <person name="Nguyen H.D.T."/>
            <person name="van Gent-Pelzer M.P.E."/>
            <person name="Joly D.L."/>
            <person name="van de Geest H.C."/>
            <person name="Bonants P.J.M."/>
            <person name="Smith D.S."/>
            <person name="Levesque C.A."/>
            <person name="van der Lee T.A.J."/>
        </authorList>
    </citation>
    <scope>NUCLEOTIDE SEQUENCE [LARGE SCALE GENOMIC DNA]</scope>
    <source>
        <strain evidence="8 9">JEL517</strain>
    </source>
</reference>
<evidence type="ECO:0000256" key="2">
    <source>
        <dbReference type="ARBA" id="ARBA00022692"/>
    </source>
</evidence>
<evidence type="ECO:0000256" key="3">
    <source>
        <dbReference type="ARBA" id="ARBA00022989"/>
    </source>
</evidence>
<sequence length="422" mass="48079">MKWTRILLFLAIIFVSISLVKGAAKDLDDEDDDEELQVKGDGKVPKAIPISSSGMGITWSNLNPLDFVGEAFVLVFFAGMFWLYRTGRATNNEIAKNWYRATGPVWEKNFAQVGNDKGHKLIRDGAKDFIFYATGRVNVEMIYAFVETSPRHDVMKNIAQYLPNNTFDTIGIKWTEDKLVMRAYLDETASDDFILAILPKKTSATFIKSRYDLKTFTKELKEPAIKNFPFRHYTLASDCPEFAGILTQDGHLQKVLYAAMGLTDEGEGTAKSSLIESIIISDQPKTAPEKLNDLENTSKTITFTFKLPKGMEIKDQITKHQPTLIMMTECFIDIIDYVGQFGKLSNDVNARLERIREAATAELEKKKSKEVKEELDKKKFEELKKRKEAAEKAGPEALKRFEEKERKTTLKKQLKKRKKLIV</sequence>
<feature type="region of interest" description="Disordered" evidence="5">
    <location>
        <begin position="384"/>
        <end position="405"/>
    </location>
</feature>
<dbReference type="PANTHER" id="PTHR12883:SF0">
    <property type="entry name" value="PAT COMPLEX SUBUNIT CCDC47"/>
    <property type="match status" value="1"/>
</dbReference>
<evidence type="ECO:0000256" key="6">
    <source>
        <dbReference type="SAM" id="Phobius"/>
    </source>
</evidence>
<protein>
    <recommendedName>
        <fullName evidence="10">DUF1682-domain-containing protein</fullName>
    </recommendedName>
</protein>
<comment type="caution">
    <text evidence="8">The sequence shown here is derived from an EMBL/GenBank/DDBJ whole genome shotgun (WGS) entry which is preliminary data.</text>
</comment>
<proteinExistence type="predicted"/>
<name>A0A507C991_9FUNG</name>
<keyword evidence="3 6" id="KW-1133">Transmembrane helix</keyword>
<feature type="signal peptide" evidence="7">
    <location>
        <begin position="1"/>
        <end position="22"/>
    </location>
</feature>
<evidence type="ECO:0000313" key="8">
    <source>
        <dbReference type="EMBL" id="TPX35739.1"/>
    </source>
</evidence>
<keyword evidence="9" id="KW-1185">Reference proteome</keyword>
<dbReference type="STRING" id="1806994.A0A507C991"/>
<dbReference type="Pfam" id="PF07946">
    <property type="entry name" value="CCDC47"/>
    <property type="match status" value="1"/>
</dbReference>
<dbReference type="OrthoDB" id="10039147at2759"/>
<dbReference type="RefSeq" id="XP_031026171.1">
    <property type="nucleotide sequence ID" value="XM_031167883.1"/>
</dbReference>
<dbReference type="GO" id="GO:0005509">
    <property type="term" value="F:calcium ion binding"/>
    <property type="evidence" value="ECO:0007669"/>
    <property type="project" value="InterPro"/>
</dbReference>
<evidence type="ECO:0000256" key="5">
    <source>
        <dbReference type="SAM" id="MobiDB-lite"/>
    </source>
</evidence>